<dbReference type="AlphaFoldDB" id="A0A3P5XEZ9"/>
<protein>
    <submittedName>
        <fullName evidence="1">Uncharacterized protein</fullName>
    </submittedName>
</protein>
<keyword evidence="2" id="KW-1185">Reference proteome</keyword>
<sequence>MNGALRDRAAQVSENFRSWVDGLNLPDDQVRVLSELLGMMDAREFVEGRAACVTYEAEVARLTGLGDSLNAVVADLTSAGLLMTHPASEVFPDDRPGVVFRVRRPDVVLTVEAAGPLWMADSWVRRRSAVRSAS</sequence>
<evidence type="ECO:0000313" key="1">
    <source>
        <dbReference type="EMBL" id="VDC33334.1"/>
    </source>
</evidence>
<proteinExistence type="predicted"/>
<name>A0A3P5XEZ9_9MICC</name>
<organism evidence="1 2">
    <name type="scientific">Arthrobacter ulcerisalmonis</name>
    <dbReference type="NCBI Taxonomy" id="2483813"/>
    <lineage>
        <taxon>Bacteria</taxon>
        <taxon>Bacillati</taxon>
        <taxon>Actinomycetota</taxon>
        <taxon>Actinomycetes</taxon>
        <taxon>Micrococcales</taxon>
        <taxon>Micrococcaceae</taxon>
        <taxon>Arthrobacter</taxon>
    </lineage>
</organism>
<accession>A0A3P5XEZ9</accession>
<dbReference type="Proteomes" id="UP000280861">
    <property type="component" value="Unassembled WGS sequence"/>
</dbReference>
<dbReference type="EMBL" id="UXAU01000047">
    <property type="protein sequence ID" value="VDC33334.1"/>
    <property type="molecule type" value="Genomic_DNA"/>
</dbReference>
<dbReference type="RefSeq" id="WP_124093366.1">
    <property type="nucleotide sequence ID" value="NZ_CBCRYA010000038.1"/>
</dbReference>
<gene>
    <name evidence="1" type="ORF">PSET11_03314</name>
</gene>
<evidence type="ECO:0000313" key="2">
    <source>
        <dbReference type="Proteomes" id="UP000280861"/>
    </source>
</evidence>
<dbReference type="OrthoDB" id="4946899at2"/>
<reference evidence="1 2" key="1">
    <citation type="submission" date="2018-11" db="EMBL/GenBank/DDBJ databases">
        <authorList>
            <person name="Criscuolo A."/>
        </authorList>
    </citation>
    <scope>NUCLEOTIDE SEQUENCE [LARGE SCALE GENOMIC DNA]</scope>
    <source>
        <strain evidence="1">AT11b</strain>
    </source>
</reference>